<proteinExistence type="predicted"/>
<sequence length="194" mass="21165">MKQVEKLDLALKSLYEKTGKSGDIVKLLSEKGVDVNLDDAHILGRRLADTGYVKFVATNTGAWVDMKSEGIEFVEGDSFTYRGQSIITNNYHNAIINSPNANLVSKSNQVNITQNSSNIQQTIERIREALGSDSSVNPEKKQELVECLQEVEDGVKVGKAPKYAFKALTELASDFSSVSGFVIQLGQLLGLIAP</sequence>
<protein>
    <submittedName>
        <fullName evidence="1">Uncharacterized protein</fullName>
    </submittedName>
</protein>
<comment type="caution">
    <text evidence="1">The sequence shown here is derived from an EMBL/GenBank/DDBJ whole genome shotgun (WGS) entry which is preliminary data.</text>
</comment>
<gene>
    <name evidence="1" type="ORF">IC229_12615</name>
</gene>
<dbReference type="Proteomes" id="UP000598820">
    <property type="component" value="Unassembled WGS sequence"/>
</dbReference>
<name>A0A926XWN9_9BACT</name>
<evidence type="ECO:0000313" key="2">
    <source>
        <dbReference type="Proteomes" id="UP000598820"/>
    </source>
</evidence>
<dbReference type="RefSeq" id="WP_190887336.1">
    <property type="nucleotide sequence ID" value="NZ_JACWZY010000008.1"/>
</dbReference>
<dbReference type="AlphaFoldDB" id="A0A926XWN9"/>
<accession>A0A926XWN9</accession>
<evidence type="ECO:0000313" key="1">
    <source>
        <dbReference type="EMBL" id="MBD2701485.1"/>
    </source>
</evidence>
<organism evidence="1 2">
    <name type="scientific">Spirosoma profusum</name>
    <dbReference type="NCBI Taxonomy" id="2771354"/>
    <lineage>
        <taxon>Bacteria</taxon>
        <taxon>Pseudomonadati</taxon>
        <taxon>Bacteroidota</taxon>
        <taxon>Cytophagia</taxon>
        <taxon>Cytophagales</taxon>
        <taxon>Cytophagaceae</taxon>
        <taxon>Spirosoma</taxon>
    </lineage>
</organism>
<reference evidence="1" key="1">
    <citation type="submission" date="2020-09" db="EMBL/GenBank/DDBJ databases">
        <authorList>
            <person name="Kim M.K."/>
        </authorList>
    </citation>
    <scope>NUCLEOTIDE SEQUENCE</scope>
    <source>
        <strain evidence="1">BT702</strain>
    </source>
</reference>
<keyword evidence="2" id="KW-1185">Reference proteome</keyword>
<dbReference type="EMBL" id="JACWZY010000008">
    <property type="protein sequence ID" value="MBD2701485.1"/>
    <property type="molecule type" value="Genomic_DNA"/>
</dbReference>